<dbReference type="RefSeq" id="WP_371244178.1">
    <property type="nucleotide sequence ID" value="NZ_JAHWZY010000059.1"/>
</dbReference>
<gene>
    <name evidence="1" type="ORF">KYY02_31160</name>
</gene>
<reference evidence="1 2" key="1">
    <citation type="journal article" date="2021" name="Res Sq">
        <title>Streptomyces Pimoensis sp. nov., Isolated From the Taklimakan Desert in Xinjiang, China.</title>
        <authorList>
            <person name="Zhang P."/>
            <person name="Luo X."/>
            <person name="Luo X."/>
            <person name="Liu Z."/>
            <person name="Xia Z."/>
            <person name="Wan C."/>
            <person name="zhang L."/>
        </authorList>
    </citation>
    <scope>NUCLEOTIDE SEQUENCE [LARGE SCALE GENOMIC DNA]</scope>
    <source>
        <strain evidence="1 2">TRM75549</strain>
    </source>
</reference>
<organism evidence="1 2">
    <name type="scientific">Streptomyces pimonensis</name>
    <dbReference type="NCBI Taxonomy" id="2860288"/>
    <lineage>
        <taxon>Bacteria</taxon>
        <taxon>Bacillati</taxon>
        <taxon>Actinomycetota</taxon>
        <taxon>Actinomycetes</taxon>
        <taxon>Kitasatosporales</taxon>
        <taxon>Streptomycetaceae</taxon>
        <taxon>Streptomyces</taxon>
    </lineage>
</organism>
<accession>A0ABV4J7N5</accession>
<sequence>MPALLAPAAPPIRSPRTPVGFLPGLFTRRLEREWLPTMPPYLRRGRFLALLYAAAVHADPYGLVLPAIGLDVPATLARSAGLSAGDGHRYLSAALAAGLMRHTAPDRWTLGSPTPPAWTAALDVLTAPSPLEAPRAC</sequence>
<dbReference type="Proteomes" id="UP001567537">
    <property type="component" value="Unassembled WGS sequence"/>
</dbReference>
<name>A0ABV4J7N5_9ACTN</name>
<comment type="caution">
    <text evidence="1">The sequence shown here is derived from an EMBL/GenBank/DDBJ whole genome shotgun (WGS) entry which is preliminary data.</text>
</comment>
<protein>
    <submittedName>
        <fullName evidence="1">Uncharacterized protein</fullName>
    </submittedName>
</protein>
<evidence type="ECO:0000313" key="2">
    <source>
        <dbReference type="Proteomes" id="UP001567537"/>
    </source>
</evidence>
<dbReference type="EMBL" id="JAHWZY010000059">
    <property type="protein sequence ID" value="MEZ3182958.1"/>
    <property type="molecule type" value="Genomic_DNA"/>
</dbReference>
<proteinExistence type="predicted"/>
<keyword evidence="2" id="KW-1185">Reference proteome</keyword>
<evidence type="ECO:0000313" key="1">
    <source>
        <dbReference type="EMBL" id="MEZ3182958.1"/>
    </source>
</evidence>